<sequence>MRTHIQAKWSSDEGVTFSEADGEGGGGVRAAGRARFWVSRWARTALFGSKGATVRLSRGQSDDEESTSTRLVRAAVAAEVDLTEAREDWRQRREEMVVEEGKGYGPLEGGDYVIVTMPFTTYNHYASVCCLTLEIGNLEKHS</sequence>
<evidence type="ECO:0000256" key="1">
    <source>
        <dbReference type="SAM" id="MobiDB-lite"/>
    </source>
</evidence>
<reference evidence="2 3" key="1">
    <citation type="journal article" date="2024" name="J Genomics">
        <title>Draft genome sequencing and assembly of Favolaschia claudopus CIRM-BRFM 2984 isolated from oak limbs.</title>
        <authorList>
            <person name="Navarro D."/>
            <person name="Drula E."/>
            <person name="Chaduli D."/>
            <person name="Cazenave R."/>
            <person name="Ahrendt S."/>
            <person name="Wang J."/>
            <person name="Lipzen A."/>
            <person name="Daum C."/>
            <person name="Barry K."/>
            <person name="Grigoriev I.V."/>
            <person name="Favel A."/>
            <person name="Rosso M.N."/>
            <person name="Martin F."/>
        </authorList>
    </citation>
    <scope>NUCLEOTIDE SEQUENCE [LARGE SCALE GENOMIC DNA]</scope>
    <source>
        <strain evidence="2 3">CIRM-BRFM 2984</strain>
    </source>
</reference>
<gene>
    <name evidence="2" type="ORF">R3P38DRAFT_2793699</name>
</gene>
<keyword evidence="3" id="KW-1185">Reference proteome</keyword>
<name>A0AAW0ACK3_9AGAR</name>
<dbReference type="AlphaFoldDB" id="A0AAW0ACK3"/>
<comment type="caution">
    <text evidence="2">The sequence shown here is derived from an EMBL/GenBank/DDBJ whole genome shotgun (WGS) entry which is preliminary data.</text>
</comment>
<evidence type="ECO:0000313" key="3">
    <source>
        <dbReference type="Proteomes" id="UP001362999"/>
    </source>
</evidence>
<accession>A0AAW0ACK3</accession>
<feature type="region of interest" description="Disordered" evidence="1">
    <location>
        <begin position="1"/>
        <end position="29"/>
    </location>
</feature>
<dbReference type="Proteomes" id="UP001362999">
    <property type="component" value="Unassembled WGS sequence"/>
</dbReference>
<dbReference type="EMBL" id="JAWWNJ010000075">
    <property type="protein sequence ID" value="KAK7006574.1"/>
    <property type="molecule type" value="Genomic_DNA"/>
</dbReference>
<organism evidence="2 3">
    <name type="scientific">Favolaschia claudopus</name>
    <dbReference type="NCBI Taxonomy" id="2862362"/>
    <lineage>
        <taxon>Eukaryota</taxon>
        <taxon>Fungi</taxon>
        <taxon>Dikarya</taxon>
        <taxon>Basidiomycota</taxon>
        <taxon>Agaricomycotina</taxon>
        <taxon>Agaricomycetes</taxon>
        <taxon>Agaricomycetidae</taxon>
        <taxon>Agaricales</taxon>
        <taxon>Marasmiineae</taxon>
        <taxon>Mycenaceae</taxon>
        <taxon>Favolaschia</taxon>
    </lineage>
</organism>
<proteinExistence type="predicted"/>
<evidence type="ECO:0000313" key="2">
    <source>
        <dbReference type="EMBL" id="KAK7006574.1"/>
    </source>
</evidence>
<protein>
    <submittedName>
        <fullName evidence="2">Uncharacterized protein</fullName>
    </submittedName>
</protein>